<organism evidence="9 10">
    <name type="scientific">Shewanella seohaensis</name>
    <dbReference type="NCBI Taxonomy" id="755175"/>
    <lineage>
        <taxon>Bacteria</taxon>
        <taxon>Pseudomonadati</taxon>
        <taxon>Pseudomonadota</taxon>
        <taxon>Gammaproteobacteria</taxon>
        <taxon>Alteromonadales</taxon>
        <taxon>Shewanellaceae</taxon>
        <taxon>Shewanella</taxon>
    </lineage>
</organism>
<dbReference type="NCBIfam" id="TIGR00696">
    <property type="entry name" value="wecG_tagA_cpsF"/>
    <property type="match status" value="1"/>
</dbReference>
<evidence type="ECO:0000256" key="7">
    <source>
        <dbReference type="SAM" id="Phobius"/>
    </source>
</evidence>
<dbReference type="Pfam" id="PF02397">
    <property type="entry name" value="Bac_transf"/>
    <property type="match status" value="1"/>
</dbReference>
<accession>A0ABV4VWL0</accession>
<sequence>MMNTQNSTQVRWSIRLFDSAVAALALLICLPFIFGVCVFRKLQGQSVFERVYVHGAQGKVGLWQFAYQGAGYRLPQLLNLLKGEIGLLGAEAQFAIEPSIHVSQEIRISRIGIFSISAMQRRMGIGFESSEQSLVNAYSSLSRYLLALASAILNRLMTSESRSHASQVTIFGVTMRNLSMNQMLDMLVQQAQRPKHHLTPFAFVNADCLNKAYCDPQYHQKLNECEAVFADGIGVRMACRWQGVDLKGNLNGTDMLPLLCERLIEANLSLYLLGGAPEVAHQAAEQLQRRFPQLQVAGTHHGYFHEADTKQVIKKINQSGAAVLLVAMGAPKQELWLNQYQAKLTPAVGIGVGGLFDFYSNRISRAPLWLRQIGMEWIWRLMQEPKRMWRRYIIGNPLFLYRVYKAQRANACLKAKAQAVAQPQETLLYPNLSDSGSLKRCKRIRLHLLLNRIVKRCLDIWVAAIAMLLLSPLLLIVALLIRLESPGAVLFCQQRVGKWNQPFTMWKFRSMYQDAEARLASLQQANEMQGGVLFKMKQDPRITRVGQFIRKTSIDELPQLWNVLKGEMSLVGPRPALPREVAQYSPSDRRRLEVKPGITCIWQVSGRSDIPFDRQVELDVDYIYQQSLMADLYLLLKTIPAVIFSRGAY</sequence>
<dbReference type="Proteomes" id="UP001576726">
    <property type="component" value="Unassembled WGS sequence"/>
</dbReference>
<evidence type="ECO:0000256" key="4">
    <source>
        <dbReference type="ARBA" id="ARBA00022692"/>
    </source>
</evidence>
<dbReference type="PANTHER" id="PTHR30576:SF10">
    <property type="entry name" value="SLL5057 PROTEIN"/>
    <property type="match status" value="1"/>
</dbReference>
<evidence type="ECO:0000313" key="9">
    <source>
        <dbReference type="EMBL" id="MFB2653523.1"/>
    </source>
</evidence>
<feature type="transmembrane region" description="Helical" evidence="7">
    <location>
        <begin position="460"/>
        <end position="481"/>
    </location>
</feature>
<reference evidence="9 10" key="1">
    <citation type="submission" date="2024-09" db="EMBL/GenBank/DDBJ databases">
        <authorList>
            <person name="Zhang Y."/>
        </authorList>
    </citation>
    <scope>NUCLEOTIDE SEQUENCE [LARGE SCALE GENOMIC DNA]</scope>
    <source>
        <strain evidence="9 10">SH314</strain>
    </source>
</reference>
<comment type="similarity">
    <text evidence="2">Belongs to the bacterial sugar transferase family.</text>
</comment>
<protein>
    <submittedName>
        <fullName evidence="9">Exopolysaccharide biosynthesis polyprenyl glycosylphosphotransferase</fullName>
    </submittedName>
</protein>
<comment type="subcellular location">
    <subcellularLocation>
        <location evidence="1">Membrane</location>
        <topology evidence="1">Multi-pass membrane protein</topology>
    </subcellularLocation>
</comment>
<comment type="caution">
    <text evidence="9">The sequence shown here is derived from an EMBL/GenBank/DDBJ whole genome shotgun (WGS) entry which is preliminary data.</text>
</comment>
<name>A0ABV4VWL0_9GAMM</name>
<dbReference type="InterPro" id="IPR004629">
    <property type="entry name" value="WecG_TagA_CpsF"/>
</dbReference>
<keyword evidence="5 7" id="KW-1133">Transmembrane helix</keyword>
<dbReference type="NCBIfam" id="TIGR03025">
    <property type="entry name" value="EPS_sugtrans"/>
    <property type="match status" value="1"/>
</dbReference>
<keyword evidence="3" id="KW-0808">Transferase</keyword>
<dbReference type="EMBL" id="JBHFGJ010000005">
    <property type="protein sequence ID" value="MFB2653523.1"/>
    <property type="molecule type" value="Genomic_DNA"/>
</dbReference>
<dbReference type="Pfam" id="PF03808">
    <property type="entry name" value="Glyco_tran_WecG"/>
    <property type="match status" value="1"/>
</dbReference>
<keyword evidence="10" id="KW-1185">Reference proteome</keyword>
<evidence type="ECO:0000256" key="1">
    <source>
        <dbReference type="ARBA" id="ARBA00004141"/>
    </source>
</evidence>
<evidence type="ECO:0000256" key="2">
    <source>
        <dbReference type="ARBA" id="ARBA00006464"/>
    </source>
</evidence>
<dbReference type="RefSeq" id="WP_374919367.1">
    <property type="nucleotide sequence ID" value="NZ_JBHFGJ010000005.1"/>
</dbReference>
<keyword evidence="4 7" id="KW-0812">Transmembrane</keyword>
<evidence type="ECO:0000256" key="3">
    <source>
        <dbReference type="ARBA" id="ARBA00022679"/>
    </source>
</evidence>
<gene>
    <name evidence="9" type="ORF">ACE02L_12355</name>
</gene>
<dbReference type="InterPro" id="IPR003362">
    <property type="entry name" value="Bact_transf"/>
</dbReference>
<evidence type="ECO:0000256" key="5">
    <source>
        <dbReference type="ARBA" id="ARBA00022989"/>
    </source>
</evidence>
<keyword evidence="6 7" id="KW-0472">Membrane</keyword>
<evidence type="ECO:0000256" key="6">
    <source>
        <dbReference type="ARBA" id="ARBA00023136"/>
    </source>
</evidence>
<evidence type="ECO:0000259" key="8">
    <source>
        <dbReference type="Pfam" id="PF02397"/>
    </source>
</evidence>
<feature type="domain" description="Bacterial sugar transferase" evidence="8">
    <location>
        <begin position="455"/>
        <end position="643"/>
    </location>
</feature>
<dbReference type="PANTHER" id="PTHR30576">
    <property type="entry name" value="COLANIC BIOSYNTHESIS UDP-GLUCOSE LIPID CARRIER TRANSFERASE"/>
    <property type="match status" value="1"/>
</dbReference>
<evidence type="ECO:0000313" key="10">
    <source>
        <dbReference type="Proteomes" id="UP001576726"/>
    </source>
</evidence>
<proteinExistence type="inferred from homology"/>
<dbReference type="CDD" id="cd06533">
    <property type="entry name" value="Glyco_transf_WecG_TagA"/>
    <property type="match status" value="1"/>
</dbReference>
<dbReference type="InterPro" id="IPR017475">
    <property type="entry name" value="EPS_sugar_tfrase"/>
</dbReference>